<name>A0A914ECB0_9BILA</name>
<proteinExistence type="predicted"/>
<organism evidence="2 3">
    <name type="scientific">Acrobeloides nanus</name>
    <dbReference type="NCBI Taxonomy" id="290746"/>
    <lineage>
        <taxon>Eukaryota</taxon>
        <taxon>Metazoa</taxon>
        <taxon>Ecdysozoa</taxon>
        <taxon>Nematoda</taxon>
        <taxon>Chromadorea</taxon>
        <taxon>Rhabditida</taxon>
        <taxon>Tylenchina</taxon>
        <taxon>Cephalobomorpha</taxon>
        <taxon>Cephaloboidea</taxon>
        <taxon>Cephalobidae</taxon>
        <taxon>Acrobeloides</taxon>
    </lineage>
</organism>
<reference evidence="3" key="1">
    <citation type="submission" date="2022-11" db="UniProtKB">
        <authorList>
            <consortium name="WormBaseParasite"/>
        </authorList>
    </citation>
    <scope>IDENTIFICATION</scope>
</reference>
<evidence type="ECO:0000313" key="2">
    <source>
        <dbReference type="Proteomes" id="UP000887540"/>
    </source>
</evidence>
<keyword evidence="2" id="KW-1185">Reference proteome</keyword>
<feature type="compositionally biased region" description="Basic and acidic residues" evidence="1">
    <location>
        <begin position="1"/>
        <end position="22"/>
    </location>
</feature>
<evidence type="ECO:0000256" key="1">
    <source>
        <dbReference type="SAM" id="MobiDB-lite"/>
    </source>
</evidence>
<evidence type="ECO:0000313" key="3">
    <source>
        <dbReference type="WBParaSite" id="ACRNAN_scaffold68.g9253.t1"/>
    </source>
</evidence>
<feature type="region of interest" description="Disordered" evidence="1">
    <location>
        <begin position="1"/>
        <end position="23"/>
    </location>
</feature>
<dbReference type="AlphaFoldDB" id="A0A914ECB0"/>
<feature type="compositionally biased region" description="Low complexity" evidence="1">
    <location>
        <begin position="126"/>
        <end position="137"/>
    </location>
</feature>
<dbReference type="WBParaSite" id="ACRNAN_scaffold68.g9253.t1">
    <property type="protein sequence ID" value="ACRNAN_scaffold68.g9253.t1"/>
    <property type="gene ID" value="ACRNAN_scaffold68.g9253"/>
</dbReference>
<protein>
    <submittedName>
        <fullName evidence="3">Uncharacterized protein</fullName>
    </submittedName>
</protein>
<dbReference type="Proteomes" id="UP000887540">
    <property type="component" value="Unplaced"/>
</dbReference>
<accession>A0A914ECB0</accession>
<sequence length="315" mass="36345">MPKRPFAKDENSGSPKPEKSHDSYVFPEDAQLIPYEEALEEILEEEAMDILPDWDNRYLGALLAHLMKHGCEEKSIEKFTEKFKIGGKEEIMERISQLREVNHKAYQRRFNITSENLKKYCGEQPSTSTLSNTLSKSPQTSSNDRIQLEQQPNGNWLEALWTISKDRRIPDTSQMALPRAFQNCAKHAKLEEKTICNDVFVKSNKFVADVNYKTVYEYLAMLLDSRTISRVHSLEASVLLSVFDELEKTVQQQFPELREAWSEIFKNLHHMQAPDFKPSGLLTPENIGEKAVNVLGMPKELLDLNRLTSDQIKRK</sequence>
<feature type="region of interest" description="Disordered" evidence="1">
    <location>
        <begin position="124"/>
        <end position="145"/>
    </location>
</feature>